<evidence type="ECO:0000313" key="1">
    <source>
        <dbReference type="EMBL" id="BBY69762.1"/>
    </source>
</evidence>
<reference evidence="1 2" key="1">
    <citation type="journal article" date="2019" name="Emerg. Microbes Infect.">
        <title>Comprehensive subspecies identification of 175 nontuberculous mycobacteria species based on 7547 genomic profiles.</title>
        <authorList>
            <person name="Matsumoto Y."/>
            <person name="Kinjo T."/>
            <person name="Motooka D."/>
            <person name="Nabeya D."/>
            <person name="Jung N."/>
            <person name="Uechi K."/>
            <person name="Horii T."/>
            <person name="Iida T."/>
            <person name="Fujita J."/>
            <person name="Nakamura S."/>
        </authorList>
    </citation>
    <scope>NUCLEOTIDE SEQUENCE [LARGE SCALE GENOMIC DNA]</scope>
    <source>
        <strain evidence="1 2">JCM 30622</strain>
    </source>
</reference>
<evidence type="ECO:0000313" key="2">
    <source>
        <dbReference type="Proteomes" id="UP000466578"/>
    </source>
</evidence>
<gene>
    <name evidence="1" type="ORF">MPRI_19490</name>
</gene>
<accession>A0ABM7K6X7</accession>
<dbReference type="EMBL" id="AP022597">
    <property type="protein sequence ID" value="BBY69762.1"/>
    <property type="molecule type" value="Genomic_DNA"/>
</dbReference>
<proteinExistence type="predicted"/>
<organism evidence="1 2">
    <name type="scientific">Mycobacterium paraintracellulare</name>
    <dbReference type="NCBI Taxonomy" id="1138383"/>
    <lineage>
        <taxon>Bacteria</taxon>
        <taxon>Bacillati</taxon>
        <taxon>Actinomycetota</taxon>
        <taxon>Actinomycetes</taxon>
        <taxon>Mycobacteriales</taxon>
        <taxon>Mycobacteriaceae</taxon>
        <taxon>Mycobacterium</taxon>
        <taxon>Mycobacterium avium complex (MAC)</taxon>
    </lineage>
</organism>
<keyword evidence="2" id="KW-1185">Reference proteome</keyword>
<dbReference type="Proteomes" id="UP000466578">
    <property type="component" value="Chromosome"/>
</dbReference>
<sequence length="86" mass="9070">MTRLFAIEARIGAGTYGVQLVGAPHRGMGRKYVAQLLDRAAGPAAPAVNDLWADKGNPLPAHRLRKDQTAVTPVAWGPLAPCPTSN</sequence>
<name>A0ABM7K6X7_9MYCO</name>
<protein>
    <submittedName>
        <fullName evidence="1">Uncharacterized protein</fullName>
    </submittedName>
</protein>